<dbReference type="GO" id="GO:0004862">
    <property type="term" value="F:cAMP-dependent protein kinase inhibitor activity"/>
    <property type="evidence" value="ECO:0007669"/>
    <property type="project" value="TreeGrafter"/>
</dbReference>
<dbReference type="PANTHER" id="PTHR11635:SF152">
    <property type="entry name" value="CAMP-DEPENDENT PROTEIN KINASE TYPE I REGULATORY SUBUNIT-RELATED"/>
    <property type="match status" value="1"/>
</dbReference>
<dbReference type="InterPro" id="IPR000595">
    <property type="entry name" value="cNMP-bd_dom"/>
</dbReference>
<accession>A0A7J6N859</accession>
<dbReference type="SUPFAM" id="SSF51206">
    <property type="entry name" value="cAMP-binding domain-like"/>
    <property type="match status" value="1"/>
</dbReference>
<dbReference type="GO" id="GO:0034236">
    <property type="term" value="F:protein kinase A catalytic subunit binding"/>
    <property type="evidence" value="ECO:0007669"/>
    <property type="project" value="TreeGrafter"/>
</dbReference>
<feature type="compositionally biased region" description="Basic and acidic residues" evidence="1">
    <location>
        <begin position="84"/>
        <end position="101"/>
    </location>
</feature>
<proteinExistence type="predicted"/>
<dbReference type="InterPro" id="IPR014710">
    <property type="entry name" value="RmlC-like_jellyroll"/>
</dbReference>
<feature type="domain" description="Cyclic nucleotide-binding" evidence="2">
    <location>
        <begin position="45"/>
        <end position="101"/>
    </location>
</feature>
<feature type="region of interest" description="Disordered" evidence="1">
    <location>
        <begin position="81"/>
        <end position="101"/>
    </location>
</feature>
<dbReference type="PANTHER" id="PTHR11635">
    <property type="entry name" value="CAMP-DEPENDENT PROTEIN KINASE REGULATORY CHAIN"/>
    <property type="match status" value="1"/>
</dbReference>
<reference evidence="3 4" key="1">
    <citation type="submission" date="2020-04" db="EMBL/GenBank/DDBJ databases">
        <title>Perkinsus olseni comparative genomics.</title>
        <authorList>
            <person name="Bogema D.R."/>
        </authorList>
    </citation>
    <scope>NUCLEOTIDE SEQUENCE [LARGE SCALE GENOMIC DNA]</scope>
    <source>
        <strain evidence="3 4">ATCC PRA-207</strain>
    </source>
</reference>
<feature type="non-terminal residue" evidence="3">
    <location>
        <position position="1"/>
    </location>
</feature>
<organism evidence="3 4">
    <name type="scientific">Perkinsus olseni</name>
    <name type="common">Perkinsus atlanticus</name>
    <dbReference type="NCBI Taxonomy" id="32597"/>
    <lineage>
        <taxon>Eukaryota</taxon>
        <taxon>Sar</taxon>
        <taxon>Alveolata</taxon>
        <taxon>Perkinsozoa</taxon>
        <taxon>Perkinsea</taxon>
        <taxon>Perkinsida</taxon>
        <taxon>Perkinsidae</taxon>
        <taxon>Perkinsus</taxon>
    </lineage>
</organism>
<dbReference type="PROSITE" id="PS50042">
    <property type="entry name" value="CNMP_BINDING_3"/>
    <property type="match status" value="1"/>
</dbReference>
<keyword evidence="4" id="KW-1185">Reference proteome</keyword>
<evidence type="ECO:0000313" key="4">
    <source>
        <dbReference type="Proteomes" id="UP000553632"/>
    </source>
</evidence>
<dbReference type="GO" id="GO:0005829">
    <property type="term" value="C:cytosol"/>
    <property type="evidence" value="ECO:0007669"/>
    <property type="project" value="TreeGrafter"/>
</dbReference>
<dbReference type="InterPro" id="IPR050503">
    <property type="entry name" value="cAMP-dep_PK_reg_su-like"/>
</dbReference>
<evidence type="ECO:0000259" key="2">
    <source>
        <dbReference type="PROSITE" id="PS50042"/>
    </source>
</evidence>
<evidence type="ECO:0000256" key="1">
    <source>
        <dbReference type="SAM" id="MobiDB-lite"/>
    </source>
</evidence>
<dbReference type="Proteomes" id="UP000553632">
    <property type="component" value="Unassembled WGS sequence"/>
</dbReference>
<dbReference type="GO" id="GO:0005952">
    <property type="term" value="C:cAMP-dependent protein kinase complex"/>
    <property type="evidence" value="ECO:0007669"/>
    <property type="project" value="InterPro"/>
</dbReference>
<gene>
    <name evidence="3" type="ORF">FOZ63_024902</name>
</gene>
<dbReference type="InterPro" id="IPR018490">
    <property type="entry name" value="cNMP-bd_dom_sf"/>
</dbReference>
<dbReference type="Gene3D" id="2.60.120.10">
    <property type="entry name" value="Jelly Rolls"/>
    <property type="match status" value="1"/>
</dbReference>
<evidence type="ECO:0000313" key="3">
    <source>
        <dbReference type="EMBL" id="KAF4680102.1"/>
    </source>
</evidence>
<name>A0A7J6N859_PEROL</name>
<dbReference type="GO" id="GO:0030552">
    <property type="term" value="F:cAMP binding"/>
    <property type="evidence" value="ECO:0007669"/>
    <property type="project" value="TreeGrafter"/>
</dbReference>
<protein>
    <recommendedName>
        <fullName evidence="2">Cyclic nucleotide-binding domain-containing protein</fullName>
    </recommendedName>
</protein>
<sequence>DAAAKKRERYKTFLQKVPLLAAMGAYERSQVRVMSLASEPSCIVIADALKPQSFADADAVIMTQGEPGDVFYILEEGSAYAEKNGSRVDDSQSRSALNDRE</sequence>
<dbReference type="AlphaFoldDB" id="A0A7J6N859"/>
<dbReference type="EMBL" id="JABANO010041167">
    <property type="protein sequence ID" value="KAF4680102.1"/>
    <property type="molecule type" value="Genomic_DNA"/>
</dbReference>
<comment type="caution">
    <text evidence="3">The sequence shown here is derived from an EMBL/GenBank/DDBJ whole genome shotgun (WGS) entry which is preliminary data.</text>
</comment>